<dbReference type="InterPro" id="IPR025525">
    <property type="entry name" value="hAT-like_transposase_RNase-H"/>
</dbReference>
<dbReference type="AlphaFoldDB" id="A0AAD9U2K1"/>
<dbReference type="SUPFAM" id="SSF53098">
    <property type="entry name" value="Ribonuclease H-like"/>
    <property type="match status" value="1"/>
</dbReference>
<organism evidence="2 3">
    <name type="scientific">Dipteronia dyeriana</name>
    <dbReference type="NCBI Taxonomy" id="168575"/>
    <lineage>
        <taxon>Eukaryota</taxon>
        <taxon>Viridiplantae</taxon>
        <taxon>Streptophyta</taxon>
        <taxon>Embryophyta</taxon>
        <taxon>Tracheophyta</taxon>
        <taxon>Spermatophyta</taxon>
        <taxon>Magnoliopsida</taxon>
        <taxon>eudicotyledons</taxon>
        <taxon>Gunneridae</taxon>
        <taxon>Pentapetalae</taxon>
        <taxon>rosids</taxon>
        <taxon>malvids</taxon>
        <taxon>Sapindales</taxon>
        <taxon>Sapindaceae</taxon>
        <taxon>Hippocastanoideae</taxon>
        <taxon>Acereae</taxon>
        <taxon>Dipteronia</taxon>
    </lineage>
</organism>
<evidence type="ECO:0000259" key="1">
    <source>
        <dbReference type="Pfam" id="PF14372"/>
    </source>
</evidence>
<dbReference type="Pfam" id="PF14372">
    <property type="entry name" value="hAT-like_RNase-H"/>
    <property type="match status" value="1"/>
</dbReference>
<reference evidence="2" key="1">
    <citation type="journal article" date="2023" name="Plant J.">
        <title>Genome sequences and population genomics provide insights into the demographic history, inbreeding, and mutation load of two 'living fossil' tree species of Dipteronia.</title>
        <authorList>
            <person name="Feng Y."/>
            <person name="Comes H.P."/>
            <person name="Chen J."/>
            <person name="Zhu S."/>
            <person name="Lu R."/>
            <person name="Zhang X."/>
            <person name="Li P."/>
            <person name="Qiu J."/>
            <person name="Olsen K.M."/>
            <person name="Qiu Y."/>
        </authorList>
    </citation>
    <scope>NUCLEOTIDE SEQUENCE</scope>
    <source>
        <strain evidence="2">KIB01</strain>
    </source>
</reference>
<dbReference type="PANTHER" id="PTHR23272:SF179">
    <property type="entry name" value="ZINC FINGER BED DOMAIN-CONTAINING PROTEIN RICESLEEPER 2-LIKE ISOFORM X1"/>
    <property type="match status" value="1"/>
</dbReference>
<evidence type="ECO:0000313" key="2">
    <source>
        <dbReference type="EMBL" id="KAK2646437.1"/>
    </source>
</evidence>
<dbReference type="InterPro" id="IPR012337">
    <property type="entry name" value="RNaseH-like_sf"/>
</dbReference>
<keyword evidence="3" id="KW-1185">Reference proteome</keyword>
<dbReference type="EMBL" id="JANJYI010000006">
    <property type="protein sequence ID" value="KAK2646437.1"/>
    <property type="molecule type" value="Genomic_DNA"/>
</dbReference>
<dbReference type="PANTHER" id="PTHR23272">
    <property type="entry name" value="BED FINGER-RELATED"/>
    <property type="match status" value="1"/>
</dbReference>
<dbReference type="Proteomes" id="UP001280121">
    <property type="component" value="Unassembled WGS sequence"/>
</dbReference>
<sequence>MYASLFAPQPISSLSKVSIRYVKKVTMEISTQTLTVEDNHPAIQSANGNSEEYGLHKLPLYVYIIRSQGWQTCPVPMKPTHIHMMQFGSRSERDLQNIQMVKTRSDPVLISVQTPDLRCPPSLSRRRRQITPSVVGVNSARLSPSPQYRHRRQLSCAFSWTSSLRKHVLKCLDDHQKATNSTNTSFDQNVDMIAKFDKYWSDIPGVMAMAVVLDRRYKILLVDFHFSKIYGSSAYSQREIVHELFKDLIKEYELGSSSVEQLNDNSLDHSFDIFGGAEEFE</sequence>
<accession>A0AAD9U2K1</accession>
<name>A0AAD9U2K1_9ROSI</name>
<proteinExistence type="predicted"/>
<evidence type="ECO:0000313" key="3">
    <source>
        <dbReference type="Proteomes" id="UP001280121"/>
    </source>
</evidence>
<feature type="domain" description="hAT-like transposase RNase-H fold" evidence="1">
    <location>
        <begin position="177"/>
        <end position="252"/>
    </location>
</feature>
<protein>
    <recommendedName>
        <fullName evidence="1">hAT-like transposase RNase-H fold domain-containing protein</fullName>
    </recommendedName>
</protein>
<dbReference type="GO" id="GO:0003677">
    <property type="term" value="F:DNA binding"/>
    <property type="evidence" value="ECO:0007669"/>
    <property type="project" value="InterPro"/>
</dbReference>
<gene>
    <name evidence="2" type="ORF">Ddye_021632</name>
</gene>
<comment type="caution">
    <text evidence="2">The sequence shown here is derived from an EMBL/GenBank/DDBJ whole genome shotgun (WGS) entry which is preliminary data.</text>
</comment>